<dbReference type="Proteomes" id="UP000472265">
    <property type="component" value="Chromosome 3"/>
</dbReference>
<organism evidence="1 2">
    <name type="scientific">Sparus aurata</name>
    <name type="common">Gilthead sea bream</name>
    <dbReference type="NCBI Taxonomy" id="8175"/>
    <lineage>
        <taxon>Eukaryota</taxon>
        <taxon>Metazoa</taxon>
        <taxon>Chordata</taxon>
        <taxon>Craniata</taxon>
        <taxon>Vertebrata</taxon>
        <taxon>Euteleostomi</taxon>
        <taxon>Actinopterygii</taxon>
        <taxon>Neopterygii</taxon>
        <taxon>Teleostei</taxon>
        <taxon>Neoteleostei</taxon>
        <taxon>Acanthomorphata</taxon>
        <taxon>Eupercaria</taxon>
        <taxon>Spariformes</taxon>
        <taxon>Sparidae</taxon>
        <taxon>Sparus</taxon>
    </lineage>
</organism>
<dbReference type="Ensembl" id="ENSSAUT00010037496.1">
    <property type="protein sequence ID" value="ENSSAUP00010035597.1"/>
    <property type="gene ID" value="ENSSAUG00010015068.1"/>
</dbReference>
<sequence length="130" mass="15321">MDKEKTFWRKTLWSHETKTELFGHHEQQYVWRREGEAFNPEDTRPTVQHGAARILLWGCFAASGSAALKKVNGIMKKKDYRQIIQENLKSSADDLVHQMHRIEVLEWPSLSPEKFRQRTIRSLWTAIKSS</sequence>
<dbReference type="GO" id="GO:0003676">
    <property type="term" value="F:nucleic acid binding"/>
    <property type="evidence" value="ECO:0007669"/>
    <property type="project" value="InterPro"/>
</dbReference>
<reference evidence="1" key="1">
    <citation type="submission" date="2021-04" db="EMBL/GenBank/DDBJ databases">
        <authorList>
            <consortium name="Wellcome Sanger Institute Data Sharing"/>
        </authorList>
    </citation>
    <scope>NUCLEOTIDE SEQUENCE [LARGE SCALE GENOMIC DNA]</scope>
</reference>
<name>A0A671WCA7_SPAAU</name>
<keyword evidence="2" id="KW-1185">Reference proteome</keyword>
<protein>
    <submittedName>
        <fullName evidence="1">Uncharacterized protein</fullName>
    </submittedName>
</protein>
<dbReference type="InParanoid" id="A0A671WCA7"/>
<dbReference type="AlphaFoldDB" id="A0A671WCA7"/>
<dbReference type="InterPro" id="IPR036397">
    <property type="entry name" value="RNaseH_sf"/>
</dbReference>
<proteinExistence type="predicted"/>
<dbReference type="GeneTree" id="ENSGT01150000287007"/>
<reference evidence="1" key="2">
    <citation type="submission" date="2025-08" db="UniProtKB">
        <authorList>
            <consortium name="Ensembl"/>
        </authorList>
    </citation>
    <scope>IDENTIFICATION</scope>
</reference>
<evidence type="ECO:0000313" key="2">
    <source>
        <dbReference type="Proteomes" id="UP000472265"/>
    </source>
</evidence>
<reference evidence="1" key="3">
    <citation type="submission" date="2025-09" db="UniProtKB">
        <authorList>
            <consortium name="Ensembl"/>
        </authorList>
    </citation>
    <scope>IDENTIFICATION</scope>
</reference>
<evidence type="ECO:0000313" key="1">
    <source>
        <dbReference type="Ensembl" id="ENSSAUP00010035597.1"/>
    </source>
</evidence>
<dbReference type="OMA" id="QMHRIEV"/>
<dbReference type="Gene3D" id="3.30.420.10">
    <property type="entry name" value="Ribonuclease H-like superfamily/Ribonuclease H"/>
    <property type="match status" value="1"/>
</dbReference>
<accession>A0A671WCA7</accession>